<sequence length="110" mass="11855">MTTTEKSENLIRVCSVDELTPGNVTRVNTQPPIAVYNIDGDFYATADWCSHDKSSLADEGFIEDGQIECGWHFAKFCIKTGAVTAPPASEPLAKYPVQVDDGAVYVVVAG</sequence>
<reference evidence="7" key="1">
    <citation type="submission" date="2016-10" db="EMBL/GenBank/DDBJ databases">
        <authorList>
            <person name="Varghese N."/>
        </authorList>
    </citation>
    <scope>NUCLEOTIDE SEQUENCE [LARGE SCALE GENOMIC DNA]</scope>
    <source>
        <strain evidence="7">DSM 44719</strain>
    </source>
</reference>
<dbReference type="Gene3D" id="2.102.10.10">
    <property type="entry name" value="Rieske [2Fe-2S] iron-sulphur domain"/>
    <property type="match status" value="1"/>
</dbReference>
<dbReference type="SUPFAM" id="SSF50022">
    <property type="entry name" value="ISP domain"/>
    <property type="match status" value="1"/>
</dbReference>
<keyword evidence="4" id="KW-0411">Iron-sulfur</keyword>
<protein>
    <submittedName>
        <fullName evidence="6">Phenylpropionate dioxygenase ferredoxin subunit</fullName>
    </submittedName>
</protein>
<proteinExistence type="predicted"/>
<evidence type="ECO:0000259" key="5">
    <source>
        <dbReference type="PROSITE" id="PS51296"/>
    </source>
</evidence>
<keyword evidence="3" id="KW-0408">Iron</keyword>
<dbReference type="InterPro" id="IPR036922">
    <property type="entry name" value="Rieske_2Fe-2S_sf"/>
</dbReference>
<evidence type="ECO:0000256" key="2">
    <source>
        <dbReference type="ARBA" id="ARBA00022723"/>
    </source>
</evidence>
<dbReference type="OrthoDB" id="147178at2"/>
<dbReference type="GO" id="GO:0004497">
    <property type="term" value="F:monooxygenase activity"/>
    <property type="evidence" value="ECO:0007669"/>
    <property type="project" value="UniProtKB-ARBA"/>
</dbReference>
<gene>
    <name evidence="6" type="ORF">SAMN04490220_0137</name>
</gene>
<evidence type="ECO:0000256" key="1">
    <source>
        <dbReference type="ARBA" id="ARBA00022714"/>
    </source>
</evidence>
<dbReference type="EMBL" id="FNTL01000002">
    <property type="protein sequence ID" value="SEB34422.1"/>
    <property type="molecule type" value="Genomic_DNA"/>
</dbReference>
<dbReference type="PROSITE" id="PS51296">
    <property type="entry name" value="RIESKE"/>
    <property type="match status" value="1"/>
</dbReference>
<dbReference type="AlphaFoldDB" id="A0A1H4IMF8"/>
<keyword evidence="6" id="KW-0560">Oxidoreductase</keyword>
<accession>A0A1H4IMF8</accession>
<dbReference type="InterPro" id="IPR017941">
    <property type="entry name" value="Rieske_2Fe-2S"/>
</dbReference>
<dbReference type="Proteomes" id="UP000183407">
    <property type="component" value="Unassembled WGS sequence"/>
</dbReference>
<dbReference type="GO" id="GO:0051537">
    <property type="term" value="F:2 iron, 2 sulfur cluster binding"/>
    <property type="evidence" value="ECO:0007669"/>
    <property type="project" value="UniProtKB-KW"/>
</dbReference>
<keyword evidence="1" id="KW-0001">2Fe-2S</keyword>
<dbReference type="PANTHER" id="PTHR21496:SF23">
    <property type="entry name" value="3-PHENYLPROPIONATE_CINNAMIC ACID DIOXYGENASE FERREDOXIN SUBUNIT"/>
    <property type="match status" value="1"/>
</dbReference>
<evidence type="ECO:0000313" key="6">
    <source>
        <dbReference type="EMBL" id="SEB34422.1"/>
    </source>
</evidence>
<organism evidence="6 7">
    <name type="scientific">Rhodococcus jostii</name>
    <dbReference type="NCBI Taxonomy" id="132919"/>
    <lineage>
        <taxon>Bacteria</taxon>
        <taxon>Bacillati</taxon>
        <taxon>Actinomycetota</taxon>
        <taxon>Actinomycetes</taxon>
        <taxon>Mycobacteriales</taxon>
        <taxon>Nocardiaceae</taxon>
        <taxon>Rhodococcus</taxon>
    </lineage>
</organism>
<dbReference type="GO" id="GO:0046872">
    <property type="term" value="F:metal ion binding"/>
    <property type="evidence" value="ECO:0007669"/>
    <property type="project" value="UniProtKB-KW"/>
</dbReference>
<evidence type="ECO:0000313" key="7">
    <source>
        <dbReference type="Proteomes" id="UP000183407"/>
    </source>
</evidence>
<dbReference type="GO" id="GO:0016705">
    <property type="term" value="F:oxidoreductase activity, acting on paired donors, with incorporation or reduction of molecular oxygen"/>
    <property type="evidence" value="ECO:0007669"/>
    <property type="project" value="UniProtKB-ARBA"/>
</dbReference>
<dbReference type="RefSeq" id="WP_073362332.1">
    <property type="nucleotide sequence ID" value="NZ_FNTL01000002.1"/>
</dbReference>
<keyword evidence="2" id="KW-0479">Metal-binding</keyword>
<name>A0A1H4IMF8_RHOJO</name>
<dbReference type="PANTHER" id="PTHR21496">
    <property type="entry name" value="FERREDOXIN-RELATED"/>
    <property type="match status" value="1"/>
</dbReference>
<evidence type="ECO:0000256" key="4">
    <source>
        <dbReference type="ARBA" id="ARBA00023014"/>
    </source>
</evidence>
<dbReference type="GO" id="GO:0051213">
    <property type="term" value="F:dioxygenase activity"/>
    <property type="evidence" value="ECO:0007669"/>
    <property type="project" value="UniProtKB-KW"/>
</dbReference>
<evidence type="ECO:0000256" key="3">
    <source>
        <dbReference type="ARBA" id="ARBA00023004"/>
    </source>
</evidence>
<dbReference type="CDD" id="cd03528">
    <property type="entry name" value="Rieske_RO_ferredoxin"/>
    <property type="match status" value="1"/>
</dbReference>
<keyword evidence="6" id="KW-0223">Dioxygenase</keyword>
<dbReference type="Pfam" id="PF00355">
    <property type="entry name" value="Rieske"/>
    <property type="match status" value="1"/>
</dbReference>
<feature type="domain" description="Rieske" evidence="5">
    <location>
        <begin position="11"/>
        <end position="106"/>
    </location>
</feature>